<dbReference type="PRINTS" id="PR00625">
    <property type="entry name" value="JDOMAIN"/>
</dbReference>
<dbReference type="Gene3D" id="1.10.287.110">
    <property type="entry name" value="DnaJ domain"/>
    <property type="match status" value="1"/>
</dbReference>
<evidence type="ECO:0000313" key="4">
    <source>
        <dbReference type="Proteomes" id="UP000319462"/>
    </source>
</evidence>
<dbReference type="GO" id="GO:0051087">
    <property type="term" value="F:protein-folding chaperone binding"/>
    <property type="evidence" value="ECO:0007669"/>
    <property type="project" value="TreeGrafter"/>
</dbReference>
<feature type="compositionally biased region" description="Polar residues" evidence="1">
    <location>
        <begin position="43"/>
        <end position="53"/>
    </location>
</feature>
<sequence>MLKDYYAILDVLPRASGEEIRRAFKRLALQFHPDKIGTGAATEPTSTVHTSEPSLAPKRPENALATASVISSNASTASFQSLSRDFTDIQEAYEVLGDVARRYLYDMNYQELLALQQHRQQEERKRFDAHARAVAEAARQVRERECLRQQQQQQQHQQQQQRSHQPQNTNSSSTIECSTTAADLRINASVPSPPHHAAPLSRGQGAKNTGVSAPSSRPDDAPLDKRPHKRRESTENRNGGNRSLGDLAGDTSGDAESSQAHYLFTAPTRSHEVGRCTEEGRARRQECDCTAKGRHTSSRTQRRISGLDTKYTRHRMATTLPAVFVLSSSVPFSWGETAAQTCPSVAEPSRSSGGRWYRHTAPRDGEGTEEPELPVEYYYQRSIERTLRVFFGVQHLE</sequence>
<dbReference type="SMART" id="SM00271">
    <property type="entry name" value="DnaJ"/>
    <property type="match status" value="1"/>
</dbReference>
<dbReference type="GO" id="GO:0051082">
    <property type="term" value="F:unfolded protein binding"/>
    <property type="evidence" value="ECO:0007669"/>
    <property type="project" value="TreeGrafter"/>
</dbReference>
<dbReference type="PANTHER" id="PTHR43948">
    <property type="entry name" value="DNAJ HOMOLOG SUBFAMILY B"/>
    <property type="match status" value="1"/>
</dbReference>
<feature type="compositionally biased region" description="Polar residues" evidence="1">
    <location>
        <begin position="206"/>
        <end position="215"/>
    </location>
</feature>
<gene>
    <name evidence="3" type="ORF">LBRM2904_34.3800</name>
</gene>
<dbReference type="Pfam" id="PF00226">
    <property type="entry name" value="DnaJ"/>
    <property type="match status" value="1"/>
</dbReference>
<dbReference type="AlphaFoldDB" id="A0A3P3ZHX7"/>
<dbReference type="PANTHER" id="PTHR43948:SF23">
    <property type="entry name" value="DNAJ DOMAIN PROTEIN (AFU_ORTHOLOGUE AFUA_1G15460)"/>
    <property type="match status" value="1"/>
</dbReference>
<feature type="region of interest" description="Disordered" evidence="1">
    <location>
        <begin position="187"/>
        <end position="257"/>
    </location>
</feature>
<dbReference type="RefSeq" id="XP_001568504.1">
    <property type="nucleotide sequence ID" value="XM_001568454.1"/>
</dbReference>
<dbReference type="InterPro" id="IPR036869">
    <property type="entry name" value="J_dom_sf"/>
</dbReference>
<feature type="compositionally biased region" description="Low complexity" evidence="1">
    <location>
        <begin position="148"/>
        <end position="167"/>
    </location>
</feature>
<dbReference type="KEGG" id="lbz:LBRM_34_4020"/>
<feature type="region of interest" description="Disordered" evidence="1">
    <location>
        <begin position="145"/>
        <end position="175"/>
    </location>
</feature>
<dbReference type="VEuPathDB" id="TriTrypDB:LbrM.34.4020"/>
<dbReference type="SUPFAM" id="SSF46565">
    <property type="entry name" value="Chaperone J-domain"/>
    <property type="match status" value="1"/>
</dbReference>
<dbReference type="GO" id="GO:0005737">
    <property type="term" value="C:cytoplasm"/>
    <property type="evidence" value="ECO:0007669"/>
    <property type="project" value="TreeGrafter"/>
</dbReference>
<evidence type="ECO:0000313" key="3">
    <source>
        <dbReference type="EMBL" id="SYZ69675.1"/>
    </source>
</evidence>
<feature type="domain" description="J" evidence="2">
    <location>
        <begin position="4"/>
        <end position="109"/>
    </location>
</feature>
<dbReference type="InterPro" id="IPR001623">
    <property type="entry name" value="DnaJ_domain"/>
</dbReference>
<proteinExistence type="predicted"/>
<feature type="region of interest" description="Disordered" evidence="1">
    <location>
        <begin position="36"/>
        <end position="58"/>
    </location>
</feature>
<organism evidence="3 4">
    <name type="scientific">Leishmania braziliensis MHOM/BR/75/M2904</name>
    <dbReference type="NCBI Taxonomy" id="420245"/>
    <lineage>
        <taxon>Eukaryota</taxon>
        <taxon>Discoba</taxon>
        <taxon>Euglenozoa</taxon>
        <taxon>Kinetoplastea</taxon>
        <taxon>Metakinetoplastina</taxon>
        <taxon>Trypanosomatida</taxon>
        <taxon>Trypanosomatidae</taxon>
        <taxon>Leishmaniinae</taxon>
        <taxon>Leishmania</taxon>
        <taxon>Leishmania braziliensis species complex</taxon>
    </lineage>
</organism>
<dbReference type="GO" id="GO:0005634">
    <property type="term" value="C:nucleus"/>
    <property type="evidence" value="ECO:0007669"/>
    <property type="project" value="TreeGrafter"/>
</dbReference>
<reference evidence="3 4" key="1">
    <citation type="submission" date="2018-09" db="EMBL/GenBank/DDBJ databases">
        <authorList>
            <person name="Peiro R."/>
            <person name="Begona"/>
            <person name="Cbmso G."/>
            <person name="Lopez M."/>
            <person name="Gonzalez S."/>
        </authorList>
    </citation>
    <scope>NUCLEOTIDE SEQUENCE [LARGE SCALE GENOMIC DNA]</scope>
</reference>
<accession>A0A3P3ZHX7</accession>
<name>A0A3P3ZHX7_LEIBR</name>
<dbReference type="GO" id="GO:0044183">
    <property type="term" value="F:protein folding chaperone"/>
    <property type="evidence" value="ECO:0007669"/>
    <property type="project" value="TreeGrafter"/>
</dbReference>
<dbReference type="EMBL" id="LS997633">
    <property type="protein sequence ID" value="SYZ69675.1"/>
    <property type="molecule type" value="Genomic_DNA"/>
</dbReference>
<evidence type="ECO:0000259" key="2">
    <source>
        <dbReference type="PROSITE" id="PS50076"/>
    </source>
</evidence>
<dbReference type="PROSITE" id="PS50076">
    <property type="entry name" value="DNAJ_2"/>
    <property type="match status" value="1"/>
</dbReference>
<dbReference type="Proteomes" id="UP000319462">
    <property type="component" value="Chromosome 34"/>
</dbReference>
<dbReference type="PROSITE" id="PS00636">
    <property type="entry name" value="DNAJ_1"/>
    <property type="match status" value="1"/>
</dbReference>
<dbReference type="CDD" id="cd06257">
    <property type="entry name" value="DnaJ"/>
    <property type="match status" value="1"/>
</dbReference>
<feature type="region of interest" description="Disordered" evidence="1">
    <location>
        <begin position="344"/>
        <end position="369"/>
    </location>
</feature>
<dbReference type="InterPro" id="IPR018253">
    <property type="entry name" value="DnaJ_domain_CS"/>
</dbReference>
<protein>
    <submittedName>
        <fullName evidence="3">Chaperone_protein_DNAj</fullName>
    </submittedName>
</protein>
<evidence type="ECO:0000256" key="1">
    <source>
        <dbReference type="SAM" id="MobiDB-lite"/>
    </source>
</evidence>